<keyword evidence="1" id="KW-0963">Cytoplasm</keyword>
<gene>
    <name evidence="1" type="primary">xseA</name>
    <name evidence="4" type="ORF">GGQ54_002450</name>
</gene>
<dbReference type="GO" id="GO:0008855">
    <property type="term" value="F:exodeoxyribonuclease VII activity"/>
    <property type="evidence" value="ECO:0007669"/>
    <property type="project" value="UniProtKB-UniRule"/>
</dbReference>
<organism evidence="4 5">
    <name type="scientific">Naumannella cuiyingiana</name>
    <dbReference type="NCBI Taxonomy" id="1347891"/>
    <lineage>
        <taxon>Bacteria</taxon>
        <taxon>Bacillati</taxon>
        <taxon>Actinomycetota</taxon>
        <taxon>Actinomycetes</taxon>
        <taxon>Propionibacteriales</taxon>
        <taxon>Propionibacteriaceae</taxon>
        <taxon>Naumannella</taxon>
    </lineage>
</organism>
<comment type="catalytic activity">
    <reaction evidence="1 2">
        <text>Exonucleolytic cleavage in either 5'- to 3'- or 3'- to 5'-direction to yield nucleoside 5'-phosphates.</text>
        <dbReference type="EC" id="3.1.11.6"/>
    </reaction>
</comment>
<comment type="function">
    <text evidence="1">Bidirectionally degrades single-stranded DNA into large acid-insoluble oligonucleotides, which are then degraded further into small acid-soluble oligonucleotides.</text>
</comment>
<keyword evidence="1 2" id="KW-0378">Hydrolase</keyword>
<feature type="domain" description="Exonuclease VII large subunit C-terminal" evidence="3">
    <location>
        <begin position="314"/>
        <end position="395"/>
    </location>
</feature>
<dbReference type="InterPro" id="IPR020579">
    <property type="entry name" value="Exonuc_VII_lsu_C"/>
</dbReference>
<dbReference type="GO" id="GO:0006308">
    <property type="term" value="P:DNA catabolic process"/>
    <property type="evidence" value="ECO:0007669"/>
    <property type="project" value="UniProtKB-UniRule"/>
</dbReference>
<comment type="subcellular location">
    <subcellularLocation>
        <location evidence="1 2">Cytoplasm</location>
    </subcellularLocation>
</comment>
<evidence type="ECO:0000256" key="2">
    <source>
        <dbReference type="RuleBase" id="RU004355"/>
    </source>
</evidence>
<accession>A0A7Z0DAA9</accession>
<dbReference type="HAMAP" id="MF_00378">
    <property type="entry name" value="Exonuc_7_L"/>
    <property type="match status" value="1"/>
</dbReference>
<reference evidence="4 5" key="1">
    <citation type="submission" date="2020-07" db="EMBL/GenBank/DDBJ databases">
        <title>Sequencing the genomes of 1000 actinobacteria strains.</title>
        <authorList>
            <person name="Klenk H.-P."/>
        </authorList>
    </citation>
    <scope>NUCLEOTIDE SEQUENCE [LARGE SCALE GENOMIC DNA]</scope>
    <source>
        <strain evidence="4 5">DSM 103164</strain>
    </source>
</reference>
<dbReference type="GO" id="GO:0009318">
    <property type="term" value="C:exodeoxyribonuclease VII complex"/>
    <property type="evidence" value="ECO:0007669"/>
    <property type="project" value="UniProtKB-UniRule"/>
</dbReference>
<keyword evidence="1 2" id="KW-0269">Exonuclease</keyword>
<comment type="subunit">
    <text evidence="1">Heterooligomer composed of large and small subunits.</text>
</comment>
<dbReference type="AlphaFoldDB" id="A0A7Z0DAA9"/>
<dbReference type="PANTHER" id="PTHR30008">
    <property type="entry name" value="EXODEOXYRIBONUCLEASE 7 LARGE SUBUNIT"/>
    <property type="match status" value="1"/>
</dbReference>
<evidence type="ECO:0000256" key="1">
    <source>
        <dbReference type="HAMAP-Rule" id="MF_00378"/>
    </source>
</evidence>
<dbReference type="RefSeq" id="WP_179445657.1">
    <property type="nucleotide sequence ID" value="NZ_JACBZS010000001.1"/>
</dbReference>
<dbReference type="EMBL" id="JACBZS010000001">
    <property type="protein sequence ID" value="NYI71890.1"/>
    <property type="molecule type" value="Genomic_DNA"/>
</dbReference>
<dbReference type="InterPro" id="IPR003753">
    <property type="entry name" value="Exonuc_VII_L"/>
</dbReference>
<dbReference type="Pfam" id="PF02601">
    <property type="entry name" value="Exonuc_VII_L"/>
    <property type="match status" value="2"/>
</dbReference>
<feature type="domain" description="Exonuclease VII large subunit C-terminal" evidence="3">
    <location>
        <begin position="126"/>
        <end position="302"/>
    </location>
</feature>
<sequence length="404" mass="44462">MPLQTSPDSPAPLRDVVNGVRGWVERLGRVWIEAQVVELKAYRAMTFLTLRDPLADVSVTATVDNVVLNRNGPVQPASQVVAELRPYLHTRAADLRFECSDLRPSGEGRLLARLEQLRQRLQAEGLFGVDRKRALPFLPRAIGLITAAGSAAERDVVENSRRRWPSAVFVTRNVPVQGSGAAAEVIAAVQHLDRRAEVEVIIIARGGGSLEDLLPFSDEGLLRAVAAARTPVVSAIGHETDTPLLDHAADLRASTPTDAARQVLPDAREEAARLEQVRARLHRAIDTMISTERRHLDQLRSRPALADPLYGFELRHDQVAALRQRARRAIDQRLRHDATELEHQLARVRAMSPKATLERGYAIIADARGATVSSVGQATVGEELSVRLRDGELAVQVRGSEERR</sequence>
<protein>
    <recommendedName>
        <fullName evidence="1">Exodeoxyribonuclease 7 large subunit</fullName>
        <ecNumber evidence="1">3.1.11.6</ecNumber>
    </recommendedName>
    <alternativeName>
        <fullName evidence="1">Exodeoxyribonuclease VII large subunit</fullName>
        <shortName evidence="1">Exonuclease VII large subunit</shortName>
    </alternativeName>
</protein>
<dbReference type="PANTHER" id="PTHR30008:SF0">
    <property type="entry name" value="EXODEOXYRIBONUCLEASE 7 LARGE SUBUNIT"/>
    <property type="match status" value="1"/>
</dbReference>
<dbReference type="GO" id="GO:0005737">
    <property type="term" value="C:cytoplasm"/>
    <property type="evidence" value="ECO:0007669"/>
    <property type="project" value="UniProtKB-SubCell"/>
</dbReference>
<dbReference type="Proteomes" id="UP000527616">
    <property type="component" value="Unassembled WGS sequence"/>
</dbReference>
<evidence type="ECO:0000259" key="3">
    <source>
        <dbReference type="Pfam" id="PF02601"/>
    </source>
</evidence>
<comment type="similarity">
    <text evidence="1 2">Belongs to the XseA family.</text>
</comment>
<dbReference type="EC" id="3.1.11.6" evidence="1"/>
<keyword evidence="1 2" id="KW-0540">Nuclease</keyword>
<name>A0A7Z0DAA9_9ACTN</name>
<evidence type="ECO:0000313" key="4">
    <source>
        <dbReference type="EMBL" id="NYI71890.1"/>
    </source>
</evidence>
<dbReference type="NCBIfam" id="TIGR00237">
    <property type="entry name" value="xseA"/>
    <property type="match status" value="1"/>
</dbReference>
<keyword evidence="5" id="KW-1185">Reference proteome</keyword>
<proteinExistence type="inferred from homology"/>
<comment type="caution">
    <text evidence="4">The sequence shown here is derived from an EMBL/GenBank/DDBJ whole genome shotgun (WGS) entry which is preliminary data.</text>
</comment>
<evidence type="ECO:0000313" key="5">
    <source>
        <dbReference type="Proteomes" id="UP000527616"/>
    </source>
</evidence>